<accession>A0A3R5TCT3</accession>
<geneLocation type="chloroplast" evidence="1"/>
<dbReference type="AlphaFoldDB" id="A0A3R5TCT3"/>
<keyword evidence="1" id="KW-0687">Ribonucleoprotein</keyword>
<reference evidence="1" key="1">
    <citation type="submission" date="2016-08" db="EMBL/GenBank/DDBJ databases">
        <title>Chloroplast Genome of the Serrated Tussock (Nassella trichotoma): Structure and Evolution.</title>
        <authorList>
            <person name="Wang A."/>
            <person name="Wu H."/>
            <person name="Gopurenko D."/>
        </authorList>
    </citation>
    <scope>NUCLEOTIDE SEQUENCE</scope>
</reference>
<organism evidence="1">
    <name type="scientific">Nassella trichotoma</name>
    <dbReference type="NCBI Taxonomy" id="203478"/>
    <lineage>
        <taxon>Eukaryota</taxon>
        <taxon>Viridiplantae</taxon>
        <taxon>Streptophyta</taxon>
        <taxon>Embryophyta</taxon>
        <taxon>Tracheophyta</taxon>
        <taxon>Spermatophyta</taxon>
        <taxon>Magnoliopsida</taxon>
        <taxon>Liliopsida</taxon>
        <taxon>Poales</taxon>
        <taxon>Poaceae</taxon>
        <taxon>BOP clade</taxon>
        <taxon>Pooideae</taxon>
        <taxon>Stipodae</taxon>
        <taxon>Stipeae</taxon>
        <taxon>Nassella</taxon>
    </lineage>
</organism>
<keyword evidence="1" id="KW-0150">Chloroplast</keyword>
<gene>
    <name evidence="1" type="primary">rpl36</name>
</gene>
<keyword evidence="1" id="KW-0934">Plastid</keyword>
<evidence type="ECO:0000313" key="1">
    <source>
        <dbReference type="EMBL" id="QAB33682.1"/>
    </source>
</evidence>
<dbReference type="EMBL" id="KX792500">
    <property type="protein sequence ID" value="QAB33682.1"/>
    <property type="molecule type" value="Genomic_DNA"/>
</dbReference>
<keyword evidence="1" id="KW-0689">Ribosomal protein</keyword>
<proteinExistence type="predicted"/>
<protein>
    <submittedName>
        <fullName evidence="1">Ribosomal protein L36</fullName>
    </submittedName>
</protein>
<sequence>MSLFMLRIGTNDSNSSTPTNQSTFCTNFTNGSSYFHISVSFLKL</sequence>
<dbReference type="GO" id="GO:0005840">
    <property type="term" value="C:ribosome"/>
    <property type="evidence" value="ECO:0007669"/>
    <property type="project" value="UniProtKB-KW"/>
</dbReference>
<name>A0A3R5TCT3_9POAL</name>